<dbReference type="EMBL" id="JACASF010000016">
    <property type="protein sequence ID" value="KAF6426459.1"/>
    <property type="molecule type" value="Genomic_DNA"/>
</dbReference>
<evidence type="ECO:0000313" key="2">
    <source>
        <dbReference type="Proteomes" id="UP000550707"/>
    </source>
</evidence>
<accession>A0A7J8DTZ8</accession>
<evidence type="ECO:0000313" key="1">
    <source>
        <dbReference type="EMBL" id="KAF6426459.1"/>
    </source>
</evidence>
<dbReference type="AlphaFoldDB" id="A0A7J8DTZ8"/>
<organism evidence="1 2">
    <name type="scientific">Molossus molossus</name>
    <name type="common">Pallas' mastiff bat</name>
    <name type="synonym">Vespertilio molossus</name>
    <dbReference type="NCBI Taxonomy" id="27622"/>
    <lineage>
        <taxon>Eukaryota</taxon>
        <taxon>Metazoa</taxon>
        <taxon>Chordata</taxon>
        <taxon>Craniata</taxon>
        <taxon>Vertebrata</taxon>
        <taxon>Euteleostomi</taxon>
        <taxon>Mammalia</taxon>
        <taxon>Eutheria</taxon>
        <taxon>Laurasiatheria</taxon>
        <taxon>Chiroptera</taxon>
        <taxon>Yangochiroptera</taxon>
        <taxon>Molossidae</taxon>
        <taxon>Molossus</taxon>
    </lineage>
</organism>
<keyword evidence="2" id="KW-1185">Reference proteome</keyword>
<proteinExistence type="predicted"/>
<gene>
    <name evidence="1" type="ORF">HJG59_009158</name>
</gene>
<sequence>MLLLNLVFKKRKENYNPRTQFLFDFLSNKHKDNIYLLIIYKLVETLKGRMIVYKEHRPGIKINQLALPSLAQQLECQPTDQRVVGLIPVKGMYLGFDSVPTPDWGHAGGSQLMCVSLTLMFLSLSLSPSHSHSI</sequence>
<name>A0A7J8DTZ8_MOLMO</name>
<dbReference type="Proteomes" id="UP000550707">
    <property type="component" value="Unassembled WGS sequence"/>
</dbReference>
<comment type="caution">
    <text evidence="1">The sequence shown here is derived from an EMBL/GenBank/DDBJ whole genome shotgun (WGS) entry which is preliminary data.</text>
</comment>
<reference evidence="1 2" key="1">
    <citation type="journal article" date="2020" name="Nature">
        <title>Six reference-quality genomes reveal evolution of bat adaptations.</title>
        <authorList>
            <person name="Jebb D."/>
            <person name="Huang Z."/>
            <person name="Pippel M."/>
            <person name="Hughes G.M."/>
            <person name="Lavrichenko K."/>
            <person name="Devanna P."/>
            <person name="Winkler S."/>
            <person name="Jermiin L.S."/>
            <person name="Skirmuntt E.C."/>
            <person name="Katzourakis A."/>
            <person name="Burkitt-Gray L."/>
            <person name="Ray D.A."/>
            <person name="Sullivan K.A.M."/>
            <person name="Roscito J.G."/>
            <person name="Kirilenko B.M."/>
            <person name="Davalos L.M."/>
            <person name="Corthals A.P."/>
            <person name="Power M.L."/>
            <person name="Jones G."/>
            <person name="Ransome R.D."/>
            <person name="Dechmann D.K.N."/>
            <person name="Locatelli A.G."/>
            <person name="Puechmaille S.J."/>
            <person name="Fedrigo O."/>
            <person name="Jarvis E.D."/>
            <person name="Hiller M."/>
            <person name="Vernes S.C."/>
            <person name="Myers E.W."/>
            <person name="Teeling E.C."/>
        </authorList>
    </citation>
    <scope>NUCLEOTIDE SEQUENCE [LARGE SCALE GENOMIC DNA]</scope>
    <source>
        <strain evidence="1">MMolMol1</strain>
        <tissue evidence="1">Muscle</tissue>
    </source>
</reference>
<dbReference type="InParanoid" id="A0A7J8DTZ8"/>
<protein>
    <submittedName>
        <fullName evidence="1">Uncharacterized protein</fullName>
    </submittedName>
</protein>